<evidence type="ECO:0000256" key="9">
    <source>
        <dbReference type="SAM" id="MobiDB-lite"/>
    </source>
</evidence>
<dbReference type="InterPro" id="IPR036852">
    <property type="entry name" value="Peptidase_S8/S53_dom_sf"/>
</dbReference>
<dbReference type="InterPro" id="IPR000209">
    <property type="entry name" value="Peptidase_S8/S53_dom"/>
</dbReference>
<comment type="similarity">
    <text evidence="1 8">Belongs to the peptidase S8 family.</text>
</comment>
<evidence type="ECO:0000259" key="11">
    <source>
        <dbReference type="Pfam" id="PF00082"/>
    </source>
</evidence>
<dbReference type="PANTHER" id="PTHR43806:SF67">
    <property type="entry name" value="EGF-LIKE DOMAIN-CONTAINING PROTEIN"/>
    <property type="match status" value="1"/>
</dbReference>
<reference evidence="13" key="1">
    <citation type="journal article" date="2010" name="Genome Biol.">
        <title>Genome sequence of the necrotrophic plant pathogen Pythium ultimum reveals original pathogenicity mechanisms and effector repertoire.</title>
        <authorList>
            <person name="Levesque C.A."/>
            <person name="Brouwer H."/>
            <person name="Cano L."/>
            <person name="Hamilton J.P."/>
            <person name="Holt C."/>
            <person name="Huitema E."/>
            <person name="Raffaele S."/>
            <person name="Robideau G.P."/>
            <person name="Thines M."/>
            <person name="Win J."/>
            <person name="Zerillo M.M."/>
            <person name="Beakes G.W."/>
            <person name="Boore J.L."/>
            <person name="Busam D."/>
            <person name="Dumas B."/>
            <person name="Ferriera S."/>
            <person name="Fuerstenberg S.I."/>
            <person name="Gachon C.M."/>
            <person name="Gaulin E."/>
            <person name="Govers F."/>
            <person name="Grenville-Briggs L."/>
            <person name="Horner N."/>
            <person name="Hostetler J."/>
            <person name="Jiang R.H."/>
            <person name="Johnson J."/>
            <person name="Krajaejun T."/>
            <person name="Lin H."/>
            <person name="Meijer H.J."/>
            <person name="Moore B."/>
            <person name="Morris P."/>
            <person name="Phuntmart V."/>
            <person name="Puiu D."/>
            <person name="Shetty J."/>
            <person name="Stajich J.E."/>
            <person name="Tripathy S."/>
            <person name="Wawra S."/>
            <person name="van West P."/>
            <person name="Whitty B.R."/>
            <person name="Coutinho P.M."/>
            <person name="Henrissat B."/>
            <person name="Martin F."/>
            <person name="Thomas P.D."/>
            <person name="Tyler B.M."/>
            <person name="De Vries R.P."/>
            <person name="Kamoun S."/>
            <person name="Yandell M."/>
            <person name="Tisserat N."/>
            <person name="Buell C.R."/>
        </authorList>
    </citation>
    <scope>NUCLEOTIDE SEQUENCE</scope>
    <source>
        <strain evidence="13">DAOM:BR144</strain>
    </source>
</reference>
<feature type="active site" description="Charge relay system" evidence="7 8">
    <location>
        <position position="183"/>
    </location>
</feature>
<keyword evidence="2 8" id="KW-0645">Protease</keyword>
<dbReference type="PANTHER" id="PTHR43806">
    <property type="entry name" value="PEPTIDASE S8"/>
    <property type="match status" value="1"/>
</dbReference>
<keyword evidence="4 8" id="KW-0720">Serine protease</keyword>
<evidence type="ECO:0000256" key="6">
    <source>
        <dbReference type="ARBA" id="ARBA00023619"/>
    </source>
</evidence>
<feature type="region of interest" description="Disordered" evidence="9">
    <location>
        <begin position="350"/>
        <end position="370"/>
    </location>
</feature>
<reference evidence="12" key="3">
    <citation type="submission" date="2015-02" db="UniProtKB">
        <authorList>
            <consortium name="EnsemblProtists"/>
        </authorList>
    </citation>
    <scope>IDENTIFICATION</scope>
    <source>
        <strain evidence="12">DAOM BR144</strain>
    </source>
</reference>
<dbReference type="GO" id="GO:0006508">
    <property type="term" value="P:proteolysis"/>
    <property type="evidence" value="ECO:0007669"/>
    <property type="project" value="UniProtKB-KW"/>
</dbReference>
<feature type="active site" description="Charge relay system" evidence="7 8">
    <location>
        <position position="219"/>
    </location>
</feature>
<keyword evidence="13" id="KW-1185">Reference proteome</keyword>
<accession>K3WF13</accession>
<evidence type="ECO:0000256" key="3">
    <source>
        <dbReference type="ARBA" id="ARBA00022801"/>
    </source>
</evidence>
<dbReference type="GO" id="GO:0004252">
    <property type="term" value="F:serine-type endopeptidase activity"/>
    <property type="evidence" value="ECO:0007669"/>
    <property type="project" value="UniProtKB-UniRule"/>
</dbReference>
<protein>
    <recommendedName>
        <fullName evidence="6">subtilisin</fullName>
        <ecNumber evidence="6">3.4.21.62</ecNumber>
    </recommendedName>
</protein>
<evidence type="ECO:0000313" key="12">
    <source>
        <dbReference type="EnsemblProtists" id="PYU1_T003554"/>
    </source>
</evidence>
<keyword evidence="10" id="KW-0732">Signal</keyword>
<dbReference type="STRING" id="431595.K3WF13"/>
<dbReference type="eggNOG" id="KOG4266">
    <property type="taxonomic scope" value="Eukaryota"/>
</dbReference>
<dbReference type="EMBL" id="GL376638">
    <property type="status" value="NOT_ANNOTATED_CDS"/>
    <property type="molecule type" value="Genomic_DNA"/>
</dbReference>
<evidence type="ECO:0000313" key="13">
    <source>
        <dbReference type="Proteomes" id="UP000019132"/>
    </source>
</evidence>
<dbReference type="Pfam" id="PF00082">
    <property type="entry name" value="Peptidase_S8"/>
    <property type="match status" value="1"/>
</dbReference>
<evidence type="ECO:0000256" key="2">
    <source>
        <dbReference type="ARBA" id="ARBA00022670"/>
    </source>
</evidence>
<dbReference type="HOGENOM" id="CLU_011263_7_3_1"/>
<dbReference type="EC" id="3.4.21.62" evidence="6"/>
<dbReference type="PROSITE" id="PS00138">
    <property type="entry name" value="SUBTILASE_SER"/>
    <property type="match status" value="1"/>
</dbReference>
<reference evidence="13" key="2">
    <citation type="submission" date="2010-04" db="EMBL/GenBank/DDBJ databases">
        <authorList>
            <person name="Buell R."/>
            <person name="Hamilton J."/>
            <person name="Hostetler J."/>
        </authorList>
    </citation>
    <scope>NUCLEOTIDE SEQUENCE [LARGE SCALE GENOMIC DNA]</scope>
    <source>
        <strain evidence="13">DAOM:BR144</strain>
    </source>
</reference>
<evidence type="ECO:0000256" key="4">
    <source>
        <dbReference type="ARBA" id="ARBA00022825"/>
    </source>
</evidence>
<evidence type="ECO:0000256" key="8">
    <source>
        <dbReference type="PROSITE-ProRule" id="PRU01240"/>
    </source>
</evidence>
<feature type="active site" description="Charge relay system" evidence="7 8">
    <location>
        <position position="389"/>
    </location>
</feature>
<feature type="chain" id="PRO_5003871896" description="subtilisin" evidence="10">
    <location>
        <begin position="22"/>
        <end position="465"/>
    </location>
</feature>
<dbReference type="InterPro" id="IPR015500">
    <property type="entry name" value="Peptidase_S8_subtilisin-rel"/>
</dbReference>
<dbReference type="InterPro" id="IPR050131">
    <property type="entry name" value="Peptidase_S8_subtilisin-like"/>
</dbReference>
<evidence type="ECO:0000256" key="1">
    <source>
        <dbReference type="ARBA" id="ARBA00011073"/>
    </source>
</evidence>
<dbReference type="AlphaFoldDB" id="K3WF13"/>
<keyword evidence="3 8" id="KW-0378">Hydrolase</keyword>
<organism evidence="12 13">
    <name type="scientific">Globisporangium ultimum (strain ATCC 200006 / CBS 805.95 / DAOM BR144)</name>
    <name type="common">Pythium ultimum</name>
    <dbReference type="NCBI Taxonomy" id="431595"/>
    <lineage>
        <taxon>Eukaryota</taxon>
        <taxon>Sar</taxon>
        <taxon>Stramenopiles</taxon>
        <taxon>Oomycota</taxon>
        <taxon>Peronosporomycetes</taxon>
        <taxon>Pythiales</taxon>
        <taxon>Pythiaceae</taxon>
        <taxon>Globisporangium</taxon>
    </lineage>
</organism>
<feature type="domain" description="Peptidase S8/S53" evidence="11">
    <location>
        <begin position="174"/>
        <end position="450"/>
    </location>
</feature>
<name>K3WF13_GLOUD</name>
<evidence type="ECO:0000256" key="7">
    <source>
        <dbReference type="PIRSR" id="PIRSR615500-1"/>
    </source>
</evidence>
<dbReference type="SUPFAM" id="SSF52743">
    <property type="entry name" value="Subtilisin-like"/>
    <property type="match status" value="1"/>
</dbReference>
<dbReference type="Gene3D" id="3.40.50.200">
    <property type="entry name" value="Peptidase S8/S53 domain"/>
    <property type="match status" value="1"/>
</dbReference>
<proteinExistence type="inferred from homology"/>
<dbReference type="EnsemblProtists" id="PYU1_T003554">
    <property type="protein sequence ID" value="PYU1_T003554"/>
    <property type="gene ID" value="PYU1_G003544"/>
</dbReference>
<feature type="signal peptide" evidence="10">
    <location>
        <begin position="1"/>
        <end position="21"/>
    </location>
</feature>
<dbReference type="OMA" id="DAWHMAG"/>
<evidence type="ECO:0000256" key="10">
    <source>
        <dbReference type="SAM" id="SignalP"/>
    </source>
</evidence>
<comment type="catalytic activity">
    <reaction evidence="5">
        <text>Hydrolysis of proteins with broad specificity for peptide bonds, and a preference for a large uncharged residue in P1. Hydrolyzes peptide amides.</text>
        <dbReference type="EC" id="3.4.21.62"/>
    </reaction>
</comment>
<sequence length="465" mass="49404">MNIRFAVFLAAIAAAVGSADALPRVHSGVHRTLRKQGSVNLMVVLSETTESTIESIQESAYPTRTDRINALKAKLEAGNKVASAEVESVLNKEASGTHNGYKNFWISNQLYVDSASFELVEKLAGLASVSKIREQKLVPMFKPIDEESTNELVGQEWGIQRIGANKVWADGNIGQGVIVANIDTGVRGTHEALKRNYRGKYGWFDPENQSAEPSDWHGHGTHTMGTIAGSKGVGVAPGATWMACRGCRNTDCEEVDLLWCAQWILCPTLPDTTEEDCSKAPHVVSNSWGDNQGDLWYKGPADAWIKAGIVPVFALGNSGPACATANSPGDYPNVIGVGATTSVDKLASFSSKGPTVNGRRKPDISAPGQSVRSAVHTGDAAYGSKSGTSMATPHVAGAVALLLSAQPDLAIDEIKVALYTTTDQVGLGATNYTCGGTSDKNWPNNQFGHGRLNVFNAYEGFRPAA</sequence>
<evidence type="ECO:0000256" key="5">
    <source>
        <dbReference type="ARBA" id="ARBA00023529"/>
    </source>
</evidence>
<dbReference type="Proteomes" id="UP000019132">
    <property type="component" value="Unassembled WGS sequence"/>
</dbReference>
<dbReference type="PRINTS" id="PR00723">
    <property type="entry name" value="SUBTILISIN"/>
</dbReference>
<dbReference type="VEuPathDB" id="FungiDB:PYU1_G003544"/>
<dbReference type="InParanoid" id="K3WF13"/>
<dbReference type="InterPro" id="IPR023828">
    <property type="entry name" value="Peptidase_S8_Ser-AS"/>
</dbReference>
<dbReference type="PROSITE" id="PS51892">
    <property type="entry name" value="SUBTILASE"/>
    <property type="match status" value="1"/>
</dbReference>